<evidence type="ECO:0000256" key="1">
    <source>
        <dbReference type="SAM" id="MobiDB-lite"/>
    </source>
</evidence>
<accession>A0ABP5CTD5</accession>
<gene>
    <name evidence="2" type="ORF">GCM10009838_28620</name>
</gene>
<dbReference type="EMBL" id="BAAAQM010000014">
    <property type="protein sequence ID" value="GAA1968435.1"/>
    <property type="molecule type" value="Genomic_DNA"/>
</dbReference>
<name>A0ABP5CTD5_9ACTN</name>
<feature type="region of interest" description="Disordered" evidence="1">
    <location>
        <begin position="24"/>
        <end position="54"/>
    </location>
</feature>
<protein>
    <recommendedName>
        <fullName evidence="4">DUF4034 domain-containing protein</fullName>
    </recommendedName>
</protein>
<keyword evidence="3" id="KW-1185">Reference proteome</keyword>
<evidence type="ECO:0000313" key="2">
    <source>
        <dbReference type="EMBL" id="GAA1968435.1"/>
    </source>
</evidence>
<comment type="caution">
    <text evidence="2">The sequence shown here is derived from an EMBL/GenBank/DDBJ whole genome shotgun (WGS) entry which is preliminary data.</text>
</comment>
<reference evidence="3" key="1">
    <citation type="journal article" date="2019" name="Int. J. Syst. Evol. Microbiol.">
        <title>The Global Catalogue of Microorganisms (GCM) 10K type strain sequencing project: providing services to taxonomists for standard genome sequencing and annotation.</title>
        <authorList>
            <consortium name="The Broad Institute Genomics Platform"/>
            <consortium name="The Broad Institute Genome Sequencing Center for Infectious Disease"/>
            <person name="Wu L."/>
            <person name="Ma J."/>
        </authorList>
    </citation>
    <scope>NUCLEOTIDE SEQUENCE [LARGE SCALE GENOMIC DNA]</scope>
    <source>
        <strain evidence="3">JCM 16013</strain>
    </source>
</reference>
<evidence type="ECO:0008006" key="4">
    <source>
        <dbReference type="Google" id="ProtNLM"/>
    </source>
</evidence>
<proteinExistence type="predicted"/>
<dbReference type="RefSeq" id="WP_344657484.1">
    <property type="nucleotide sequence ID" value="NZ_BAAAQM010000014.1"/>
</dbReference>
<sequence>MSSSFPTVAVAVIAVASATRAFSKSRTGQRGGGAGRAGTGPAAVKPVPIDRTHGDPEAAALRQAAQSADWPGMEAILRPVRERGDYDRLTFLVAGVDDLAGDFLLKLPEQLPQDPLALTVAGARHTAWAWEARSEYRASKVSEEQFRVFHDRLRAAEDILYTAAELDPENAAPWYTLCIVSRGLEHGADVTRRRFDAGVRRAPGHLGLHGQMLQQLCAKWGGSHEEMHAFAREALAGAPPGSGLGALVAEAHLEHWLDLEQGLDDAYIRSGSVLEELRAAADASVFHPAFAPTSTPYNALNAFAMAFWLGGDKDTAARLFERIGDHATRSPWQYRGDPGKAFAVARQDCVKKRKK</sequence>
<organism evidence="2 3">
    <name type="scientific">Catenulispora subtropica</name>
    <dbReference type="NCBI Taxonomy" id="450798"/>
    <lineage>
        <taxon>Bacteria</taxon>
        <taxon>Bacillati</taxon>
        <taxon>Actinomycetota</taxon>
        <taxon>Actinomycetes</taxon>
        <taxon>Catenulisporales</taxon>
        <taxon>Catenulisporaceae</taxon>
        <taxon>Catenulispora</taxon>
    </lineage>
</organism>
<dbReference type="Proteomes" id="UP001499854">
    <property type="component" value="Unassembled WGS sequence"/>
</dbReference>
<evidence type="ECO:0000313" key="3">
    <source>
        <dbReference type="Proteomes" id="UP001499854"/>
    </source>
</evidence>
<feature type="compositionally biased region" description="Gly residues" evidence="1">
    <location>
        <begin position="29"/>
        <end position="38"/>
    </location>
</feature>